<dbReference type="GO" id="GO:0031638">
    <property type="term" value="P:zymogen activation"/>
    <property type="evidence" value="ECO:0007669"/>
    <property type="project" value="TreeGrafter"/>
</dbReference>
<comment type="caution">
    <text evidence="5">Lacks conserved residue(s) required for the propagation of feature annotation.</text>
</comment>
<evidence type="ECO:0000259" key="7">
    <source>
        <dbReference type="PROSITE" id="PS01180"/>
    </source>
</evidence>
<reference evidence="8" key="2">
    <citation type="submission" date="2025-09" db="UniProtKB">
        <authorList>
            <consortium name="Ensembl"/>
        </authorList>
    </citation>
    <scope>IDENTIFICATION</scope>
</reference>
<dbReference type="GO" id="GO:0072562">
    <property type="term" value="C:blood microparticle"/>
    <property type="evidence" value="ECO:0007669"/>
    <property type="project" value="TreeGrafter"/>
</dbReference>
<dbReference type="PANTHER" id="PTHR24255:SF25">
    <property type="entry name" value="COMPLEMENT C1R SUBCOMPONENT"/>
    <property type="match status" value="1"/>
</dbReference>
<dbReference type="Proteomes" id="UP000472270">
    <property type="component" value="Unassembled WGS sequence"/>
</dbReference>
<sequence length="150" mass="17297">MTFRLVLLYVIVNHINTIDFYLFLFSTENWEVSSPQYPQPYPANLQKQWDLEVPQGYQLQLTFNHLDIESSPDCYYDSITVVSDKKVLGKFCGRNSTDRFHPGDKPILATGNRLQLVFLTDDSNHESHLGFTAFFQAVVLISLSLWMVEG</sequence>
<feature type="transmembrane region" description="Helical" evidence="6">
    <location>
        <begin position="129"/>
        <end position="148"/>
    </location>
</feature>
<dbReference type="SUPFAM" id="SSF49854">
    <property type="entry name" value="Spermadhesin, CUB domain"/>
    <property type="match status" value="1"/>
</dbReference>
<protein>
    <recommendedName>
        <fullName evidence="7">CUB domain-containing protein</fullName>
    </recommendedName>
</protein>
<dbReference type="AlphaFoldDB" id="A0A673G0X7"/>
<reference evidence="8" key="1">
    <citation type="submission" date="2025-08" db="UniProtKB">
        <authorList>
            <consortium name="Ensembl"/>
        </authorList>
    </citation>
    <scope>IDENTIFICATION</scope>
</reference>
<keyword evidence="4" id="KW-0325">Glycoprotein</keyword>
<evidence type="ECO:0000256" key="3">
    <source>
        <dbReference type="ARBA" id="ARBA00023157"/>
    </source>
</evidence>
<dbReference type="InterPro" id="IPR000859">
    <property type="entry name" value="CUB_dom"/>
</dbReference>
<evidence type="ECO:0000313" key="9">
    <source>
        <dbReference type="Proteomes" id="UP000472270"/>
    </source>
</evidence>
<evidence type="ECO:0000256" key="6">
    <source>
        <dbReference type="SAM" id="Phobius"/>
    </source>
</evidence>
<keyword evidence="6" id="KW-0472">Membrane</keyword>
<dbReference type="PROSITE" id="PS01180">
    <property type="entry name" value="CUB"/>
    <property type="match status" value="1"/>
</dbReference>
<dbReference type="Pfam" id="PF00431">
    <property type="entry name" value="CUB"/>
    <property type="match status" value="1"/>
</dbReference>
<evidence type="ECO:0000256" key="1">
    <source>
        <dbReference type="ARBA" id="ARBA00022588"/>
    </source>
</evidence>
<keyword evidence="6" id="KW-1133">Transmembrane helix</keyword>
<dbReference type="PANTHER" id="PTHR24255">
    <property type="entry name" value="COMPLEMENT COMPONENT 1, S SUBCOMPONENT-RELATED"/>
    <property type="match status" value="1"/>
</dbReference>
<evidence type="ECO:0000313" key="8">
    <source>
        <dbReference type="Ensembl" id="ENSSRHP00000005439.1"/>
    </source>
</evidence>
<keyword evidence="2" id="KW-0391">Immunity</keyword>
<keyword evidence="6" id="KW-0812">Transmembrane</keyword>
<evidence type="ECO:0000256" key="4">
    <source>
        <dbReference type="ARBA" id="ARBA00023180"/>
    </source>
</evidence>
<dbReference type="InterPro" id="IPR035914">
    <property type="entry name" value="Sperma_CUB_dom_sf"/>
</dbReference>
<dbReference type="SMART" id="SM00042">
    <property type="entry name" value="CUB"/>
    <property type="match status" value="1"/>
</dbReference>
<dbReference type="GO" id="GO:0045087">
    <property type="term" value="P:innate immune response"/>
    <property type="evidence" value="ECO:0007669"/>
    <property type="project" value="UniProtKB-KW"/>
</dbReference>
<feature type="domain" description="CUB" evidence="7">
    <location>
        <begin position="20"/>
        <end position="138"/>
    </location>
</feature>
<keyword evidence="1" id="KW-0399">Innate immunity</keyword>
<accession>A0A673G0X7</accession>
<evidence type="ECO:0000256" key="2">
    <source>
        <dbReference type="ARBA" id="ARBA00022859"/>
    </source>
</evidence>
<keyword evidence="9" id="KW-1185">Reference proteome</keyword>
<dbReference type="Ensembl" id="ENSSRHT00000005644.1">
    <property type="protein sequence ID" value="ENSSRHP00000005439.1"/>
    <property type="gene ID" value="ENSSRHG00000003440.1"/>
</dbReference>
<name>A0A673G0X7_9TELE</name>
<organism evidence="8 9">
    <name type="scientific">Sinocyclocheilus rhinocerous</name>
    <dbReference type="NCBI Taxonomy" id="307959"/>
    <lineage>
        <taxon>Eukaryota</taxon>
        <taxon>Metazoa</taxon>
        <taxon>Chordata</taxon>
        <taxon>Craniata</taxon>
        <taxon>Vertebrata</taxon>
        <taxon>Euteleostomi</taxon>
        <taxon>Actinopterygii</taxon>
        <taxon>Neopterygii</taxon>
        <taxon>Teleostei</taxon>
        <taxon>Ostariophysi</taxon>
        <taxon>Cypriniformes</taxon>
        <taxon>Cyprinidae</taxon>
        <taxon>Cyprininae</taxon>
        <taxon>Sinocyclocheilus</taxon>
    </lineage>
</organism>
<dbReference type="Gene3D" id="2.60.120.290">
    <property type="entry name" value="Spermadhesin, CUB domain"/>
    <property type="match status" value="1"/>
</dbReference>
<proteinExistence type="predicted"/>
<dbReference type="GO" id="GO:0004252">
    <property type="term" value="F:serine-type endopeptidase activity"/>
    <property type="evidence" value="ECO:0007669"/>
    <property type="project" value="TreeGrafter"/>
</dbReference>
<evidence type="ECO:0000256" key="5">
    <source>
        <dbReference type="PROSITE-ProRule" id="PRU00059"/>
    </source>
</evidence>
<feature type="transmembrane region" description="Helical" evidence="6">
    <location>
        <begin position="6"/>
        <end position="25"/>
    </location>
</feature>
<keyword evidence="3" id="KW-1015">Disulfide bond</keyword>
<dbReference type="CDD" id="cd00041">
    <property type="entry name" value="CUB"/>
    <property type="match status" value="1"/>
</dbReference>
<dbReference type="FunFam" id="2.60.120.290:FF:000012">
    <property type="entry name" value="mannan-binding lectin serine protease 1 isoform X1"/>
    <property type="match status" value="1"/>
</dbReference>